<name>A0AAW2JL39_9LAMI</name>
<gene>
    <name evidence="1" type="ORF">Sangu_3207900</name>
</gene>
<dbReference type="EMBL" id="JACGWK010000777">
    <property type="protein sequence ID" value="KAL0294951.1"/>
    <property type="molecule type" value="Genomic_DNA"/>
</dbReference>
<dbReference type="PANTHER" id="PTHR33710:SF62">
    <property type="entry name" value="DUF4283 DOMAIN PROTEIN"/>
    <property type="match status" value="1"/>
</dbReference>
<dbReference type="AlphaFoldDB" id="A0AAW2JL39"/>
<protein>
    <submittedName>
        <fullName evidence="1">Uncharacterized protein</fullName>
    </submittedName>
</protein>
<dbReference type="Gene3D" id="3.60.10.10">
    <property type="entry name" value="Endonuclease/exonuclease/phosphatase"/>
    <property type="match status" value="1"/>
</dbReference>
<dbReference type="PANTHER" id="PTHR33710">
    <property type="entry name" value="BNAC02G09200D PROTEIN"/>
    <property type="match status" value="1"/>
</dbReference>
<comment type="caution">
    <text evidence="1">The sequence shown here is derived from an EMBL/GenBank/DDBJ whole genome shotgun (WGS) entry which is preliminary data.</text>
</comment>
<reference evidence="1" key="2">
    <citation type="journal article" date="2024" name="Plant">
        <title>Genomic evolution and insights into agronomic trait innovations of Sesamum species.</title>
        <authorList>
            <person name="Miao H."/>
            <person name="Wang L."/>
            <person name="Qu L."/>
            <person name="Liu H."/>
            <person name="Sun Y."/>
            <person name="Le M."/>
            <person name="Wang Q."/>
            <person name="Wei S."/>
            <person name="Zheng Y."/>
            <person name="Lin W."/>
            <person name="Duan Y."/>
            <person name="Cao H."/>
            <person name="Xiong S."/>
            <person name="Wang X."/>
            <person name="Wei L."/>
            <person name="Li C."/>
            <person name="Ma Q."/>
            <person name="Ju M."/>
            <person name="Zhao R."/>
            <person name="Li G."/>
            <person name="Mu C."/>
            <person name="Tian Q."/>
            <person name="Mei H."/>
            <person name="Zhang T."/>
            <person name="Gao T."/>
            <person name="Zhang H."/>
        </authorList>
    </citation>
    <scope>NUCLEOTIDE SEQUENCE</scope>
    <source>
        <strain evidence="1">G01</strain>
    </source>
</reference>
<evidence type="ECO:0000313" key="1">
    <source>
        <dbReference type="EMBL" id="KAL0294951.1"/>
    </source>
</evidence>
<proteinExistence type="predicted"/>
<dbReference type="SUPFAM" id="SSF56219">
    <property type="entry name" value="DNase I-like"/>
    <property type="match status" value="1"/>
</dbReference>
<sequence length="150" mass="17366">MSQNALGDEFETCNLIDLGFSGNNFIWTNKRPDLANIQTRIDRGVANAKWCLLYPKATISHLPAIASDHYPLLLDTHPTEIIHRPFYFQEMWFRDYSCENLIFDTCLTVFAGDPINKLHGLLKRLRGELREWNKTTFGWCHNHIEAINGT</sequence>
<organism evidence="1">
    <name type="scientific">Sesamum angustifolium</name>
    <dbReference type="NCBI Taxonomy" id="2727405"/>
    <lineage>
        <taxon>Eukaryota</taxon>
        <taxon>Viridiplantae</taxon>
        <taxon>Streptophyta</taxon>
        <taxon>Embryophyta</taxon>
        <taxon>Tracheophyta</taxon>
        <taxon>Spermatophyta</taxon>
        <taxon>Magnoliopsida</taxon>
        <taxon>eudicotyledons</taxon>
        <taxon>Gunneridae</taxon>
        <taxon>Pentapetalae</taxon>
        <taxon>asterids</taxon>
        <taxon>lamiids</taxon>
        <taxon>Lamiales</taxon>
        <taxon>Pedaliaceae</taxon>
        <taxon>Sesamum</taxon>
    </lineage>
</organism>
<dbReference type="InterPro" id="IPR036691">
    <property type="entry name" value="Endo/exonu/phosph_ase_sf"/>
</dbReference>
<accession>A0AAW2JL39</accession>
<reference evidence="1" key="1">
    <citation type="submission" date="2020-06" db="EMBL/GenBank/DDBJ databases">
        <authorList>
            <person name="Li T."/>
            <person name="Hu X."/>
            <person name="Zhang T."/>
            <person name="Song X."/>
            <person name="Zhang H."/>
            <person name="Dai N."/>
            <person name="Sheng W."/>
            <person name="Hou X."/>
            <person name="Wei L."/>
        </authorList>
    </citation>
    <scope>NUCLEOTIDE SEQUENCE</scope>
    <source>
        <strain evidence="1">G01</strain>
        <tissue evidence="1">Leaf</tissue>
    </source>
</reference>